<gene>
    <name evidence="3" type="ORF">MM415A02760_0004</name>
    <name evidence="4" type="ORF">MM415B02204_0009</name>
    <name evidence="2" type="ORF">TM448A03158_0004</name>
</gene>
<proteinExistence type="predicted"/>
<dbReference type="EMBL" id="MT142581">
    <property type="protein sequence ID" value="QJA85546.1"/>
    <property type="molecule type" value="Genomic_DNA"/>
</dbReference>
<name>A0A6H2A054_9ZZZZ</name>
<dbReference type="EMBL" id="MT144388">
    <property type="protein sequence ID" value="QJA53031.1"/>
    <property type="molecule type" value="Genomic_DNA"/>
</dbReference>
<evidence type="ECO:0000256" key="1">
    <source>
        <dbReference type="SAM" id="MobiDB-lite"/>
    </source>
</evidence>
<organism evidence="2">
    <name type="scientific">viral metagenome</name>
    <dbReference type="NCBI Taxonomy" id="1070528"/>
    <lineage>
        <taxon>unclassified sequences</taxon>
        <taxon>metagenomes</taxon>
        <taxon>organismal metagenomes</taxon>
    </lineage>
</organism>
<evidence type="ECO:0000313" key="4">
    <source>
        <dbReference type="EMBL" id="QJA85546.1"/>
    </source>
</evidence>
<evidence type="ECO:0000313" key="2">
    <source>
        <dbReference type="EMBL" id="QJA53031.1"/>
    </source>
</evidence>
<feature type="compositionally biased region" description="Low complexity" evidence="1">
    <location>
        <begin position="558"/>
        <end position="586"/>
    </location>
</feature>
<evidence type="ECO:0000313" key="3">
    <source>
        <dbReference type="EMBL" id="QJA72429.1"/>
    </source>
</evidence>
<reference evidence="2" key="1">
    <citation type="submission" date="2020-03" db="EMBL/GenBank/DDBJ databases">
        <title>The deep terrestrial virosphere.</title>
        <authorList>
            <person name="Holmfeldt K."/>
            <person name="Nilsson E."/>
            <person name="Simone D."/>
            <person name="Lopez-Fernandez M."/>
            <person name="Wu X."/>
            <person name="de Brujin I."/>
            <person name="Lundin D."/>
            <person name="Andersson A."/>
            <person name="Bertilsson S."/>
            <person name="Dopson M."/>
        </authorList>
    </citation>
    <scope>NUCLEOTIDE SEQUENCE</scope>
    <source>
        <strain evidence="3">MM415A02760</strain>
        <strain evidence="4">MM415B02204</strain>
        <strain evidence="2">TM448A03158</strain>
    </source>
</reference>
<dbReference type="AlphaFoldDB" id="A0A6H2A054"/>
<feature type="region of interest" description="Disordered" evidence="1">
    <location>
        <begin position="533"/>
        <end position="609"/>
    </location>
</feature>
<dbReference type="InterPro" id="IPR021145">
    <property type="entry name" value="Portal_protein_SPP1_Gp6-like"/>
</dbReference>
<dbReference type="Pfam" id="PF05133">
    <property type="entry name" value="SPP1_portal"/>
    <property type="match status" value="1"/>
</dbReference>
<protein>
    <submittedName>
        <fullName evidence="2">Putative portal protein</fullName>
    </submittedName>
</protein>
<sequence>MPKKKTYSPSDILSMVKEKQESQAFRDLVEQMETDFDRFTLVPYQPRDEHGVIRKGAQSYTSPKPRNDFLKVLNGLNKAMLVWQIVTEEDAPEDERKAVARGEDFLTGILAEADKRLRLIGEPPLKQSLDWIAVARGMVGLKCLIYTNEDKETEIDIRPLDPMHMAWEQGVNGLVWAAFYYNISKTECEERYGVDLDKEDTALVVDFFDTSINAVVLSTGGGKKQWIKKPTPHNLERPPIFVGFAGSMPTIYTKDNEPTIQHRANSVYSSSRNVYDPYNKQVSFLMDKAEQSVAGTLVHASKGGKKLLKGNPFSSWQVINVATDEDESIGELKPPSAPAEVGAILAILDRDKQESTVPYPIGFGLDEQGHSGAALAIMTDNTRSIYDPFCGLIQEAYRWLCEEILSQFKTKGKKVDLRGYNQKGKFFKLQASPSDIEEDWYINVVVEPQMPRDEEKDLQMALQATQARPPYGTPLLSDQTVREKMLKLTDPDAEKELIKREAVEAMIEKMPQVQIRKMAKAMLDAGDREGAEEFLASMPPPGGPSPQSGGQGGPPMGQPGMPQGQGMPQLSPQELQQAMAMAEQLLRQGKPIPPELEQVLRQAGGQPQI</sequence>
<accession>A0A6H2A054</accession>
<dbReference type="EMBL" id="MT141950">
    <property type="protein sequence ID" value="QJA72429.1"/>
    <property type="molecule type" value="Genomic_DNA"/>
</dbReference>